<dbReference type="AlphaFoldDB" id="A0AAD5Q4B2"/>
<proteinExistence type="predicted"/>
<dbReference type="Gene3D" id="2.60.120.340">
    <property type="entry name" value="Nucleoplasmin core domain"/>
    <property type="match status" value="1"/>
</dbReference>
<gene>
    <name evidence="3" type="ORF">P43SY_003739</name>
</gene>
<evidence type="ECO:0000313" key="4">
    <source>
        <dbReference type="Proteomes" id="UP001209570"/>
    </source>
</evidence>
<evidence type="ECO:0000259" key="2">
    <source>
        <dbReference type="Pfam" id="PF17800"/>
    </source>
</evidence>
<evidence type="ECO:0000256" key="1">
    <source>
        <dbReference type="SAM" id="MobiDB-lite"/>
    </source>
</evidence>
<reference evidence="3" key="1">
    <citation type="submission" date="2021-12" db="EMBL/GenBank/DDBJ databases">
        <title>Prjna785345.</title>
        <authorList>
            <person name="Rujirawat T."/>
            <person name="Krajaejun T."/>
        </authorList>
    </citation>
    <scope>NUCLEOTIDE SEQUENCE</scope>
    <source>
        <strain evidence="3">Pi057C3</strain>
    </source>
</reference>
<feature type="compositionally biased region" description="Low complexity" evidence="1">
    <location>
        <begin position="190"/>
        <end position="202"/>
    </location>
</feature>
<name>A0AAD5Q4B2_PYTIN</name>
<dbReference type="EMBL" id="JAKCXM010000291">
    <property type="protein sequence ID" value="KAJ0396528.1"/>
    <property type="molecule type" value="Genomic_DNA"/>
</dbReference>
<accession>A0AAD5Q4B2</accession>
<sequence length="227" mass="24447">MVFFWACEVTETKAAIVKIPEGFVLNVCNATLASFDAKSSVVSLGVETTQMDKTTWKGVVAHLGAAANAHQYKLDLVFGVAPQLKFYVAKGAGKVHLSGYFQPGPPSDMLEDELIAEGVEVGSPSDDEETPAPKKQQSQPKKSNKKRARDEETSVTWDQAASSDSEEEKEEPKAEPAKKQPKKEEPKPKAPAAAKPAAAPAANGSAENGQKKKKKNRKNKNKGNKDN</sequence>
<protein>
    <recommendedName>
        <fullName evidence="2">Nucleoplasmin-like domain-containing protein</fullName>
    </recommendedName>
</protein>
<comment type="caution">
    <text evidence="3">The sequence shown here is derived from an EMBL/GenBank/DDBJ whole genome shotgun (WGS) entry which is preliminary data.</text>
</comment>
<dbReference type="Proteomes" id="UP001209570">
    <property type="component" value="Unassembled WGS sequence"/>
</dbReference>
<feature type="domain" description="Nucleoplasmin-like" evidence="2">
    <location>
        <begin position="4"/>
        <end position="101"/>
    </location>
</feature>
<feature type="compositionally biased region" description="Basic and acidic residues" evidence="1">
    <location>
        <begin position="170"/>
        <end position="188"/>
    </location>
</feature>
<feature type="compositionally biased region" description="Basic residues" evidence="1">
    <location>
        <begin position="211"/>
        <end position="227"/>
    </location>
</feature>
<feature type="compositionally biased region" description="Polar residues" evidence="1">
    <location>
        <begin position="154"/>
        <end position="163"/>
    </location>
</feature>
<dbReference type="InterPro" id="IPR041232">
    <property type="entry name" value="NPL"/>
</dbReference>
<keyword evidence="4" id="KW-1185">Reference proteome</keyword>
<evidence type="ECO:0000313" key="3">
    <source>
        <dbReference type="EMBL" id="KAJ0396528.1"/>
    </source>
</evidence>
<organism evidence="3 4">
    <name type="scientific">Pythium insidiosum</name>
    <name type="common">Pythiosis disease agent</name>
    <dbReference type="NCBI Taxonomy" id="114742"/>
    <lineage>
        <taxon>Eukaryota</taxon>
        <taxon>Sar</taxon>
        <taxon>Stramenopiles</taxon>
        <taxon>Oomycota</taxon>
        <taxon>Peronosporomycetes</taxon>
        <taxon>Pythiales</taxon>
        <taxon>Pythiaceae</taxon>
        <taxon>Pythium</taxon>
    </lineage>
</organism>
<dbReference type="Pfam" id="PF17800">
    <property type="entry name" value="NPL"/>
    <property type="match status" value="1"/>
</dbReference>
<feature type="region of interest" description="Disordered" evidence="1">
    <location>
        <begin position="121"/>
        <end position="227"/>
    </location>
</feature>